<name>A0ABD6RPT2_CLOSG</name>
<dbReference type="EMBL" id="MWJJ01000001">
    <property type="protein sequence ID" value="OSB17582.1"/>
    <property type="molecule type" value="Genomic_DNA"/>
</dbReference>
<evidence type="ECO:0008006" key="3">
    <source>
        <dbReference type="Google" id="ProtNLM"/>
    </source>
</evidence>
<sequence length="356" mass="42033">MADELREFTSLNKLYFRELDYRKKEYIDFLKNNQDLQEVTVGNYENQMYKIRAFEKTIDEDRTIEYFTIDEISRLLESMTFSSESSAMAYKNRVIDYLKFCTEHYGTQKDITLLDQLSQKDYIQGLVNKRMKYQKYISEGSLYEAVQDLVNPQDILISLLIYEGVKGTNHADLINIKKEQYDKENKILEYIEQDTGKTKQLRCNEFLADAIERTMVSDIYYFKNGKGTGPHDMTDIVQSSPYLIAPTAQLNARMNNYSGKQVYGQTIQSRVLKVFKQFLNINGQNINVQSLYHSGIVNRMVKLTEEEYCGNKLRKIDFAKYIEQNEKLGFQTGYRLYNIYENMYDLFKNDIIYIDE</sequence>
<gene>
    <name evidence="1" type="ORF">B2H94_00160</name>
</gene>
<dbReference type="RefSeq" id="WP_042386089.1">
    <property type="nucleotide sequence ID" value="NZ_CABKNI010000001.1"/>
</dbReference>
<dbReference type="Proteomes" id="UP000193911">
    <property type="component" value="Unassembled WGS sequence"/>
</dbReference>
<comment type="caution">
    <text evidence="1">The sequence shown here is derived from an EMBL/GenBank/DDBJ whole genome shotgun (WGS) entry which is preliminary data.</text>
</comment>
<evidence type="ECO:0000313" key="1">
    <source>
        <dbReference type="EMBL" id="OSB17582.1"/>
    </source>
</evidence>
<dbReference type="AlphaFoldDB" id="A0ABD6RPT2"/>
<evidence type="ECO:0000313" key="2">
    <source>
        <dbReference type="Proteomes" id="UP000193911"/>
    </source>
</evidence>
<proteinExistence type="predicted"/>
<accession>A0ABD6RPT2</accession>
<reference evidence="1 2" key="1">
    <citation type="submission" date="2017-02" db="EMBL/GenBank/DDBJ databases">
        <title>Differentiating clades of botulinum-neurotoxin-producing Clostridia with a simple, multiplex PCR assay.</title>
        <authorList>
            <person name="Williamson C.H.D."/>
            <person name="Vazquez A."/>
            <person name="Hill K."/>
            <person name="Smith T.J."/>
            <person name="Nottingham R."/>
            <person name="Stone N.E."/>
            <person name="Sobek C.J."/>
            <person name="Cocking J.H."/>
            <person name="Fernandez R.A."/>
            <person name="Caballero P.A."/>
            <person name="Leiser O.P."/>
            <person name="Keim P."/>
            <person name="Sahl J.W."/>
        </authorList>
    </citation>
    <scope>NUCLEOTIDE SEQUENCE [LARGE SCALE GENOMIC DNA]</scope>
    <source>
        <strain evidence="1 2">CLS_DGF_0088_06</strain>
    </source>
</reference>
<protein>
    <recommendedName>
        <fullName evidence="3">Phage integrase SAM-like domain-containing protein</fullName>
    </recommendedName>
</protein>
<organism evidence="1 2">
    <name type="scientific">Clostridium sporogenes</name>
    <dbReference type="NCBI Taxonomy" id="1509"/>
    <lineage>
        <taxon>Bacteria</taxon>
        <taxon>Bacillati</taxon>
        <taxon>Bacillota</taxon>
        <taxon>Clostridia</taxon>
        <taxon>Eubacteriales</taxon>
        <taxon>Clostridiaceae</taxon>
        <taxon>Clostridium</taxon>
    </lineage>
</organism>